<reference evidence="11" key="1">
    <citation type="journal article" date="2023" name="Mol. Phylogenet. Evol.">
        <title>Genome-scale phylogeny and comparative genomics of the fungal order Sordariales.</title>
        <authorList>
            <person name="Hensen N."/>
            <person name="Bonometti L."/>
            <person name="Westerberg I."/>
            <person name="Brannstrom I.O."/>
            <person name="Guillou S."/>
            <person name="Cros-Aarteil S."/>
            <person name="Calhoun S."/>
            <person name="Haridas S."/>
            <person name="Kuo A."/>
            <person name="Mondo S."/>
            <person name="Pangilinan J."/>
            <person name="Riley R."/>
            <person name="LaButti K."/>
            <person name="Andreopoulos B."/>
            <person name="Lipzen A."/>
            <person name="Chen C."/>
            <person name="Yan M."/>
            <person name="Daum C."/>
            <person name="Ng V."/>
            <person name="Clum A."/>
            <person name="Steindorff A."/>
            <person name="Ohm R.A."/>
            <person name="Martin F."/>
            <person name="Silar P."/>
            <person name="Natvig D.O."/>
            <person name="Lalanne C."/>
            <person name="Gautier V."/>
            <person name="Ament-Velasquez S.L."/>
            <person name="Kruys A."/>
            <person name="Hutchinson M.I."/>
            <person name="Powell A.J."/>
            <person name="Barry K."/>
            <person name="Miller A.N."/>
            <person name="Grigoriev I.V."/>
            <person name="Debuchy R."/>
            <person name="Gladieux P."/>
            <person name="Hiltunen Thoren M."/>
            <person name="Johannesson H."/>
        </authorList>
    </citation>
    <scope>NUCLEOTIDE SEQUENCE</scope>
    <source>
        <strain evidence="11">PSN324</strain>
    </source>
</reference>
<evidence type="ECO:0000256" key="8">
    <source>
        <dbReference type="ARBA" id="ARBA00056100"/>
    </source>
</evidence>
<accession>A0AAV9HHQ2</accession>
<dbReference type="GO" id="GO:0005886">
    <property type="term" value="C:plasma membrane"/>
    <property type="evidence" value="ECO:0007669"/>
    <property type="project" value="UniProtKB-SubCell"/>
</dbReference>
<evidence type="ECO:0000256" key="1">
    <source>
        <dbReference type="ARBA" id="ARBA00004651"/>
    </source>
</evidence>
<evidence type="ECO:0000256" key="9">
    <source>
        <dbReference type="ARBA" id="ARBA00072906"/>
    </source>
</evidence>
<dbReference type="FunFam" id="1.50.10.150:FF:000004">
    <property type="entry name" value="Malic acid transporter"/>
    <property type="match status" value="1"/>
</dbReference>
<evidence type="ECO:0000256" key="5">
    <source>
        <dbReference type="ARBA" id="ARBA00022692"/>
    </source>
</evidence>
<evidence type="ECO:0000313" key="12">
    <source>
        <dbReference type="Proteomes" id="UP001321749"/>
    </source>
</evidence>
<dbReference type="InterPro" id="IPR051629">
    <property type="entry name" value="Sulfite_efflux_TDT"/>
</dbReference>
<comment type="subcellular location">
    <subcellularLocation>
        <location evidence="1">Cell membrane</location>
        <topology evidence="1">Multi-pass membrane protein</topology>
    </subcellularLocation>
</comment>
<comment type="similarity">
    <text evidence="2">Belongs to the tellurite-resistance/dicarboxylate transporter (TDT) family.</text>
</comment>
<keyword evidence="4" id="KW-1003">Cell membrane</keyword>
<evidence type="ECO:0000256" key="6">
    <source>
        <dbReference type="ARBA" id="ARBA00022989"/>
    </source>
</evidence>
<dbReference type="Gene3D" id="1.50.10.150">
    <property type="entry name" value="Voltage-dependent anion channel"/>
    <property type="match status" value="1"/>
</dbReference>
<feature type="transmembrane region" description="Helical" evidence="10">
    <location>
        <begin position="135"/>
        <end position="160"/>
    </location>
</feature>
<gene>
    <name evidence="11" type="ORF">QBC42DRAFT_348605</name>
</gene>
<dbReference type="PANTHER" id="PTHR31686">
    <property type="match status" value="1"/>
</dbReference>
<protein>
    <recommendedName>
        <fullName evidence="9">Sulfite efflux pump SSU1</fullName>
    </recommendedName>
</protein>
<evidence type="ECO:0000313" key="11">
    <source>
        <dbReference type="EMBL" id="KAK4459674.1"/>
    </source>
</evidence>
<keyword evidence="5 10" id="KW-0812">Transmembrane</keyword>
<evidence type="ECO:0000256" key="3">
    <source>
        <dbReference type="ARBA" id="ARBA00022448"/>
    </source>
</evidence>
<dbReference type="AlphaFoldDB" id="A0AAV9HHQ2"/>
<dbReference type="EMBL" id="MU865030">
    <property type="protein sequence ID" value="KAK4459674.1"/>
    <property type="molecule type" value="Genomic_DNA"/>
</dbReference>
<proteinExistence type="inferred from homology"/>
<evidence type="ECO:0000256" key="2">
    <source>
        <dbReference type="ARBA" id="ARBA00008566"/>
    </source>
</evidence>
<comment type="caution">
    <text evidence="11">The sequence shown here is derived from an EMBL/GenBank/DDBJ whole genome shotgun (WGS) entry which is preliminary data.</text>
</comment>
<evidence type="ECO:0000256" key="7">
    <source>
        <dbReference type="ARBA" id="ARBA00023136"/>
    </source>
</evidence>
<dbReference type="CDD" id="cd09299">
    <property type="entry name" value="TDT"/>
    <property type="match status" value="1"/>
</dbReference>
<keyword evidence="6 10" id="KW-1133">Transmembrane helix</keyword>
<feature type="transmembrane region" description="Helical" evidence="10">
    <location>
        <begin position="290"/>
        <end position="312"/>
    </location>
</feature>
<feature type="transmembrane region" description="Helical" evidence="10">
    <location>
        <begin position="101"/>
        <end position="123"/>
    </location>
</feature>
<feature type="transmembrane region" description="Helical" evidence="10">
    <location>
        <begin position="324"/>
        <end position="341"/>
    </location>
</feature>
<keyword evidence="12" id="KW-1185">Reference proteome</keyword>
<feature type="transmembrane region" description="Helical" evidence="10">
    <location>
        <begin position="361"/>
        <end position="384"/>
    </location>
</feature>
<dbReference type="InterPro" id="IPR004695">
    <property type="entry name" value="SLAC1/Mae1/Ssu1/TehA"/>
</dbReference>
<feature type="transmembrane region" description="Helical" evidence="10">
    <location>
        <begin position="257"/>
        <end position="278"/>
    </location>
</feature>
<evidence type="ECO:0000256" key="10">
    <source>
        <dbReference type="SAM" id="Phobius"/>
    </source>
</evidence>
<evidence type="ECO:0000256" key="4">
    <source>
        <dbReference type="ARBA" id="ARBA00022475"/>
    </source>
</evidence>
<dbReference type="Proteomes" id="UP001321749">
    <property type="component" value="Unassembled WGS sequence"/>
</dbReference>
<dbReference type="GO" id="GO:0000319">
    <property type="term" value="F:sulfite transmembrane transporter activity"/>
    <property type="evidence" value="ECO:0007669"/>
    <property type="project" value="TreeGrafter"/>
</dbReference>
<feature type="transmembrane region" description="Helical" evidence="10">
    <location>
        <begin position="203"/>
        <end position="225"/>
    </location>
</feature>
<feature type="transmembrane region" description="Helical" evidence="10">
    <location>
        <begin position="172"/>
        <end position="191"/>
    </location>
</feature>
<feature type="transmembrane region" description="Helical" evidence="10">
    <location>
        <begin position="32"/>
        <end position="49"/>
    </location>
</feature>
<feature type="transmembrane region" description="Helical" evidence="10">
    <location>
        <begin position="61"/>
        <end position="80"/>
    </location>
</feature>
<dbReference type="Pfam" id="PF03595">
    <property type="entry name" value="SLAC1"/>
    <property type="match status" value="1"/>
</dbReference>
<dbReference type="InterPro" id="IPR038665">
    <property type="entry name" value="Voltage-dep_anion_channel_sf"/>
</dbReference>
<keyword evidence="7 10" id="KW-0472">Membrane</keyword>
<name>A0AAV9HHQ2_9PEZI</name>
<sequence>MDNYNTECRTPSADDASPSRAQKALQNFSSQWFLVPQGTGIIAVILHQLDYQFAGLHIISYIFWVLAIIFLLTCVSIYAARCVRYPRKVVAALQNTQEETACLTSVCITYTSIIQMMSLTLVKSWGPGWGSAAHVLWWINVVVAFFSAVGVPFVLVRVYPGMVSHLTPASQLPLIAALTVAAGGGTVAQNAGLGPELQVPVILVSYLFLGCGLPLAFALDVLFWARLLDRSMPDAAHTLQEMILCGPWGQSSFAFQMLGGAVLNGSFAAYGGGGVFITEQAATQVGYVSIFIGLLLWGMGTFWWIWAVTGILKAATGKRMRWKGIPFGMSAWSLVFPWGVYTNAAVQLAKLLDSPAFRVWSTVLAVALVLIWLWNICMTIRGLLNGKLLGLNKN</sequence>
<reference evidence="11" key="2">
    <citation type="submission" date="2023-06" db="EMBL/GenBank/DDBJ databases">
        <authorList>
            <consortium name="Lawrence Berkeley National Laboratory"/>
            <person name="Mondo S.J."/>
            <person name="Hensen N."/>
            <person name="Bonometti L."/>
            <person name="Westerberg I."/>
            <person name="Brannstrom I.O."/>
            <person name="Guillou S."/>
            <person name="Cros-Aarteil S."/>
            <person name="Calhoun S."/>
            <person name="Haridas S."/>
            <person name="Kuo A."/>
            <person name="Pangilinan J."/>
            <person name="Riley R."/>
            <person name="Labutti K."/>
            <person name="Andreopoulos B."/>
            <person name="Lipzen A."/>
            <person name="Chen C."/>
            <person name="Yanf M."/>
            <person name="Daum C."/>
            <person name="Ng V."/>
            <person name="Clum A."/>
            <person name="Steindorff A."/>
            <person name="Ohm R."/>
            <person name="Martin F."/>
            <person name="Silar P."/>
            <person name="Natvig D."/>
            <person name="Lalanne C."/>
            <person name="Gautier V."/>
            <person name="Ament-Velasquez S.L."/>
            <person name="Kruys A."/>
            <person name="Hutchinson M.I."/>
            <person name="Powell A.J."/>
            <person name="Barry K."/>
            <person name="Miller A.N."/>
            <person name="Grigoriev I.V."/>
            <person name="Debuchy R."/>
            <person name="Gladieux P."/>
            <person name="Thoren M.H."/>
            <person name="Johannesson H."/>
        </authorList>
    </citation>
    <scope>NUCLEOTIDE SEQUENCE</scope>
    <source>
        <strain evidence="11">PSN324</strain>
    </source>
</reference>
<organism evidence="11 12">
    <name type="scientific">Cladorrhinum samala</name>
    <dbReference type="NCBI Taxonomy" id="585594"/>
    <lineage>
        <taxon>Eukaryota</taxon>
        <taxon>Fungi</taxon>
        <taxon>Dikarya</taxon>
        <taxon>Ascomycota</taxon>
        <taxon>Pezizomycotina</taxon>
        <taxon>Sordariomycetes</taxon>
        <taxon>Sordariomycetidae</taxon>
        <taxon>Sordariales</taxon>
        <taxon>Podosporaceae</taxon>
        <taxon>Cladorrhinum</taxon>
    </lineage>
</organism>
<keyword evidence="3" id="KW-0813">Transport</keyword>
<dbReference type="PANTHER" id="PTHR31686:SF3">
    <property type="entry name" value="ACID TRANSPORT PROTEIN, PUTATIVE (AFU_ORTHOLOGUE AFUA_4G09410)-RELATED"/>
    <property type="match status" value="1"/>
</dbReference>
<comment type="function">
    <text evidence="8">Sulphite efflux pump required for the secretion of sulphite as a reducing agent. In the presence of sulphite, cystine in keratin is directly cleaved to cysteine and S-sulphocysteine, and thereby, reduced proteins become accessible to hydrolysis by a variety of secreted endo- and exoproteases. Excretion of sulphite mediated by an efflux pump also represents a detoxification pathway for dermatophytes during infection of the epidermal stratum corneum, hair and nails, which are rich in cysteine.</text>
</comment>